<accession>A0A6M3K246</accession>
<organism evidence="1">
    <name type="scientific">viral metagenome</name>
    <dbReference type="NCBI Taxonomy" id="1070528"/>
    <lineage>
        <taxon>unclassified sequences</taxon>
        <taxon>metagenomes</taxon>
        <taxon>organismal metagenomes</taxon>
    </lineage>
</organism>
<name>A0A6M3K246_9ZZZZ</name>
<dbReference type="EMBL" id="MT142541">
    <property type="protein sequence ID" value="QJA84915.1"/>
    <property type="molecule type" value="Genomic_DNA"/>
</dbReference>
<sequence length="83" mass="9157">MAEWKFTQREPNNHFGVKGFNGGKDIGVLFKAGAVGFVVSEDDKAEEIAVVLEQVVKSIREGKAGLYISKKAKQDQAEYRGLK</sequence>
<proteinExistence type="predicted"/>
<evidence type="ECO:0000313" key="2">
    <source>
        <dbReference type="EMBL" id="QJA84915.1"/>
    </source>
</evidence>
<gene>
    <name evidence="1" type="ORF">MM415A01508_0011</name>
    <name evidence="2" type="ORF">MM415B02325_0011</name>
</gene>
<dbReference type="EMBL" id="MT142224">
    <property type="protein sequence ID" value="QJA76430.1"/>
    <property type="molecule type" value="Genomic_DNA"/>
</dbReference>
<reference evidence="1" key="1">
    <citation type="submission" date="2020-03" db="EMBL/GenBank/DDBJ databases">
        <title>The deep terrestrial virosphere.</title>
        <authorList>
            <person name="Holmfeldt K."/>
            <person name="Nilsson E."/>
            <person name="Simone D."/>
            <person name="Lopez-Fernandez M."/>
            <person name="Wu X."/>
            <person name="de Brujin I."/>
            <person name="Lundin D."/>
            <person name="Andersson A."/>
            <person name="Bertilsson S."/>
            <person name="Dopson M."/>
        </authorList>
    </citation>
    <scope>NUCLEOTIDE SEQUENCE</scope>
    <source>
        <strain evidence="1">MM415A01508</strain>
        <strain evidence="2">MM415B02325</strain>
    </source>
</reference>
<protein>
    <submittedName>
        <fullName evidence="1">Uncharacterized protein</fullName>
    </submittedName>
</protein>
<evidence type="ECO:0000313" key="1">
    <source>
        <dbReference type="EMBL" id="QJA76430.1"/>
    </source>
</evidence>
<dbReference type="AlphaFoldDB" id="A0A6M3K246"/>